<dbReference type="SUPFAM" id="SSF54928">
    <property type="entry name" value="RNA-binding domain, RBD"/>
    <property type="match status" value="1"/>
</dbReference>
<dbReference type="Pfam" id="PF01936">
    <property type="entry name" value="NYN"/>
    <property type="match status" value="1"/>
</dbReference>
<evidence type="ECO:0000256" key="7">
    <source>
        <dbReference type="ARBA" id="ARBA00023254"/>
    </source>
</evidence>
<dbReference type="OrthoDB" id="439808at2759"/>
<proteinExistence type="predicted"/>
<evidence type="ECO:0000256" key="5">
    <source>
        <dbReference type="ARBA" id="ARBA00022943"/>
    </source>
</evidence>
<evidence type="ECO:0000313" key="12">
    <source>
        <dbReference type="EMBL" id="KAF0694100.1"/>
    </source>
</evidence>
<dbReference type="Proteomes" id="UP000332933">
    <property type="component" value="Unassembled WGS sequence"/>
</dbReference>
<keyword evidence="7" id="KW-0469">Meiosis</keyword>
<evidence type="ECO:0000256" key="9">
    <source>
        <dbReference type="PROSITE-ProRule" id="PRU00176"/>
    </source>
</evidence>
<organism evidence="13 14">
    <name type="scientific">Aphanomyces stellatus</name>
    <dbReference type="NCBI Taxonomy" id="120398"/>
    <lineage>
        <taxon>Eukaryota</taxon>
        <taxon>Sar</taxon>
        <taxon>Stramenopiles</taxon>
        <taxon>Oomycota</taxon>
        <taxon>Saprolegniomycetes</taxon>
        <taxon>Saprolegniales</taxon>
        <taxon>Verrucalvaceae</taxon>
        <taxon>Aphanomyces</taxon>
    </lineage>
</organism>
<accession>A0A485L2C5</accession>
<evidence type="ECO:0000259" key="11">
    <source>
        <dbReference type="PROSITE" id="PS50102"/>
    </source>
</evidence>
<feature type="domain" description="RRM" evidence="11">
    <location>
        <begin position="271"/>
        <end position="349"/>
    </location>
</feature>
<evidence type="ECO:0000256" key="8">
    <source>
        <dbReference type="ARBA" id="ARBA00030116"/>
    </source>
</evidence>
<keyword evidence="14" id="KW-1185">Reference proteome</keyword>
<keyword evidence="5" id="KW-0221">Differentiation</keyword>
<feature type="compositionally biased region" description="Acidic residues" evidence="10">
    <location>
        <begin position="248"/>
        <end position="260"/>
    </location>
</feature>
<dbReference type="EMBL" id="CAADRA010005622">
    <property type="protein sequence ID" value="VFT91800.1"/>
    <property type="molecule type" value="Genomic_DNA"/>
</dbReference>
<evidence type="ECO:0000313" key="14">
    <source>
        <dbReference type="Proteomes" id="UP000332933"/>
    </source>
</evidence>
<dbReference type="InterPro" id="IPR035979">
    <property type="entry name" value="RBD_domain_sf"/>
</dbReference>
<evidence type="ECO:0000256" key="4">
    <source>
        <dbReference type="ARBA" id="ARBA00022884"/>
    </source>
</evidence>
<sequence>MEEPTATTSAPAAAATSAPFRSVLIIDGSYATIGARDLVLHDTYPFDLISRLVQPRGKLDHIELRGDLESLTGHALSECWFFDHEPKQKAAMNFIKSLKRAPPDGPQFQVKLYPTKGYQCRCPQCGLHFRQRVQQGVDNGIATKMLSLVYENCADRVILLAGDGDYYDTLDLIRNGRRKDLWVVGYKKSMSPNLQQLATKVFWLEDLYNHETTPAVAASFLEDEMDDVNHDHDVDVDVNVPVQAIPIADDDDENDDENDDAPLPTSAHRPHTVFVGNICYETPQLDLRAVFEHSCGSVVDVRFPTDRDTGAFRGFAFVTLGNADAMAKALQLAGREFRGRRLTIRRYVDTPPRRQVARDEEAARAGKKRRRPEASPLPPLLALDDVVMRKKPKRTAPPSGGRIEWTACKLIWVVVVVVGFDLDDVLFESKRDPTRLAPILPPIVKDAAGHDVIDLCLSD</sequence>
<feature type="compositionally biased region" description="Basic and acidic residues" evidence="10">
    <location>
        <begin position="353"/>
        <end position="364"/>
    </location>
</feature>
<dbReference type="AlphaFoldDB" id="A0A485L2C5"/>
<evidence type="ECO:0000256" key="10">
    <source>
        <dbReference type="SAM" id="MobiDB-lite"/>
    </source>
</evidence>
<reference evidence="12" key="2">
    <citation type="submission" date="2019-06" db="EMBL/GenBank/DDBJ databases">
        <title>Genomics analysis of Aphanomyces spp. identifies a new class of oomycete effector associated with host adaptation.</title>
        <authorList>
            <person name="Gaulin E."/>
        </authorList>
    </citation>
    <scope>NUCLEOTIDE SEQUENCE</scope>
    <source>
        <strain evidence="12">CBS 578.67</strain>
    </source>
</reference>
<comment type="subcellular location">
    <subcellularLocation>
        <location evidence="1">Peroxisome</location>
    </subcellularLocation>
</comment>
<feature type="region of interest" description="Disordered" evidence="10">
    <location>
        <begin position="353"/>
        <end position="377"/>
    </location>
</feature>
<dbReference type="PANTHER" id="PTHR23236">
    <property type="entry name" value="EUKARYOTIC TRANSLATION INITIATION FACTOR 4B/4H"/>
    <property type="match status" value="1"/>
</dbReference>
<evidence type="ECO:0000256" key="6">
    <source>
        <dbReference type="ARBA" id="ARBA00023140"/>
    </source>
</evidence>
<dbReference type="Gene3D" id="3.30.70.330">
    <property type="match status" value="1"/>
</dbReference>
<evidence type="ECO:0000313" key="13">
    <source>
        <dbReference type="EMBL" id="VFT91800.1"/>
    </source>
</evidence>
<dbReference type="EMBL" id="VJMH01005601">
    <property type="protein sequence ID" value="KAF0694100.1"/>
    <property type="molecule type" value="Genomic_DNA"/>
</dbReference>
<dbReference type="GO" id="GO:0051321">
    <property type="term" value="P:meiotic cell cycle"/>
    <property type="evidence" value="ECO:0007669"/>
    <property type="project" value="UniProtKB-KW"/>
</dbReference>
<reference evidence="13 14" key="1">
    <citation type="submission" date="2019-03" db="EMBL/GenBank/DDBJ databases">
        <authorList>
            <person name="Gaulin E."/>
            <person name="Dumas B."/>
        </authorList>
    </citation>
    <scope>NUCLEOTIDE SEQUENCE [LARGE SCALE GENOMIC DNA]</scope>
    <source>
        <strain evidence="13">CBS 568.67</strain>
    </source>
</reference>
<dbReference type="InterPro" id="IPR021139">
    <property type="entry name" value="NYN"/>
</dbReference>
<dbReference type="Pfam" id="PF00076">
    <property type="entry name" value="RRM_1"/>
    <property type="match status" value="1"/>
</dbReference>
<evidence type="ECO:0000256" key="2">
    <source>
        <dbReference type="ARBA" id="ARBA00022152"/>
    </source>
</evidence>
<keyword evidence="5" id="KW-0896">Oogenesis</keyword>
<protein>
    <recommendedName>
        <fullName evidence="2">Meiosis regulator and mRNA stability factor 1</fullName>
    </recommendedName>
    <alternativeName>
        <fullName evidence="8">Limkain-b1</fullName>
    </alternativeName>
</protein>
<dbReference type="InterPro" id="IPR000504">
    <property type="entry name" value="RRM_dom"/>
</dbReference>
<evidence type="ECO:0000256" key="3">
    <source>
        <dbReference type="ARBA" id="ARBA00022737"/>
    </source>
</evidence>
<dbReference type="SMART" id="SM00360">
    <property type="entry name" value="RRM"/>
    <property type="match status" value="1"/>
</dbReference>
<keyword evidence="4 9" id="KW-0694">RNA-binding</keyword>
<dbReference type="PROSITE" id="PS50102">
    <property type="entry name" value="RRM"/>
    <property type="match status" value="1"/>
</dbReference>
<dbReference type="Gene3D" id="3.40.50.1010">
    <property type="entry name" value="5'-nuclease"/>
    <property type="match status" value="1"/>
</dbReference>
<keyword evidence="3" id="KW-0677">Repeat</keyword>
<feature type="region of interest" description="Disordered" evidence="10">
    <location>
        <begin position="248"/>
        <end position="267"/>
    </location>
</feature>
<name>A0A485L2C5_9STRA</name>
<gene>
    <name evidence="13" type="primary">Aste57867_14986</name>
    <name evidence="12" type="ORF">As57867_014930</name>
    <name evidence="13" type="ORF">ASTE57867_14986</name>
</gene>
<dbReference type="InterPro" id="IPR012677">
    <property type="entry name" value="Nucleotide-bd_a/b_plait_sf"/>
</dbReference>
<evidence type="ECO:0000256" key="1">
    <source>
        <dbReference type="ARBA" id="ARBA00004275"/>
    </source>
</evidence>
<dbReference type="PANTHER" id="PTHR23236:SF119">
    <property type="entry name" value="NUCLEAR RNA-BINDING PROTEIN SART-3"/>
    <property type="match status" value="1"/>
</dbReference>
<dbReference type="GO" id="GO:0003723">
    <property type="term" value="F:RNA binding"/>
    <property type="evidence" value="ECO:0007669"/>
    <property type="project" value="UniProtKB-UniRule"/>
</dbReference>
<keyword evidence="6" id="KW-0576">Peroxisome</keyword>
<dbReference type="GO" id="GO:0005777">
    <property type="term" value="C:peroxisome"/>
    <property type="evidence" value="ECO:0007669"/>
    <property type="project" value="UniProtKB-SubCell"/>
</dbReference>
<dbReference type="GO" id="GO:0004540">
    <property type="term" value="F:RNA nuclease activity"/>
    <property type="evidence" value="ECO:0007669"/>
    <property type="project" value="InterPro"/>
</dbReference>